<keyword evidence="1" id="KW-0472">Membrane</keyword>
<dbReference type="Proteomes" id="UP001500618">
    <property type="component" value="Unassembled WGS sequence"/>
</dbReference>
<gene>
    <name evidence="2" type="ORF">GCM10009765_81850</name>
</gene>
<proteinExistence type="predicted"/>
<accession>A0ABN2JAQ0</accession>
<evidence type="ECO:0000256" key="1">
    <source>
        <dbReference type="SAM" id="Phobius"/>
    </source>
</evidence>
<name>A0ABN2JAQ0_9ACTN</name>
<feature type="transmembrane region" description="Helical" evidence="1">
    <location>
        <begin position="46"/>
        <end position="65"/>
    </location>
</feature>
<dbReference type="InterPro" id="IPR015943">
    <property type="entry name" value="WD40/YVTN_repeat-like_dom_sf"/>
</dbReference>
<keyword evidence="3" id="KW-1185">Reference proteome</keyword>
<evidence type="ECO:0000313" key="3">
    <source>
        <dbReference type="Proteomes" id="UP001500618"/>
    </source>
</evidence>
<evidence type="ECO:0000313" key="2">
    <source>
        <dbReference type="EMBL" id="GAA1721316.1"/>
    </source>
</evidence>
<evidence type="ECO:0008006" key="4">
    <source>
        <dbReference type="Google" id="ProtNLM"/>
    </source>
</evidence>
<dbReference type="SUPFAM" id="SSF82171">
    <property type="entry name" value="DPP6 N-terminal domain-like"/>
    <property type="match status" value="1"/>
</dbReference>
<dbReference type="EMBL" id="BAAANY010000047">
    <property type="protein sequence ID" value="GAA1721316.1"/>
    <property type="molecule type" value="Genomic_DNA"/>
</dbReference>
<dbReference type="RefSeq" id="WP_344315370.1">
    <property type="nucleotide sequence ID" value="NZ_BAAANY010000047.1"/>
</dbReference>
<dbReference type="Gene3D" id="2.120.10.30">
    <property type="entry name" value="TolB, C-terminal domain"/>
    <property type="match status" value="1"/>
</dbReference>
<comment type="caution">
    <text evidence="2">The sequence shown here is derived from an EMBL/GenBank/DDBJ whole genome shotgun (WGS) entry which is preliminary data.</text>
</comment>
<reference evidence="2 3" key="1">
    <citation type="journal article" date="2019" name="Int. J. Syst. Evol. Microbiol.">
        <title>The Global Catalogue of Microorganisms (GCM) 10K type strain sequencing project: providing services to taxonomists for standard genome sequencing and annotation.</title>
        <authorList>
            <consortium name="The Broad Institute Genomics Platform"/>
            <consortium name="The Broad Institute Genome Sequencing Center for Infectious Disease"/>
            <person name="Wu L."/>
            <person name="Ma J."/>
        </authorList>
    </citation>
    <scope>NUCLEOTIDE SEQUENCE [LARGE SCALE GENOMIC DNA]</scope>
    <source>
        <strain evidence="2 3">JCM 14718</strain>
    </source>
</reference>
<dbReference type="Gene3D" id="2.130.10.10">
    <property type="entry name" value="YVTN repeat-like/Quinoprotein amine dehydrogenase"/>
    <property type="match status" value="1"/>
</dbReference>
<keyword evidence="1" id="KW-1133">Transmembrane helix</keyword>
<sequence length="465" mass="49139">MSTDLNDRIRTALDHHCAEARISDADIADVLRRANSGRPDRRAGRLLPYLVAAAVVVLVLGAVIMPRLLPSPPRPAVAPAGTPALPNPIAGLSLLAGSVAASPPGAAIAYYTAVPEADLGYEQPMILSAYGDRYRRLTQADDRGCRGVDDGLPLLAGPAKALLSPDGRRVAIGDSCAAHGDIEMVDLSTGQSRSFPLLKGRAVRAMAWSASGRYLAYLITPNEHEPLTGTYPNIVQTGKGILGLLDVTTGSTRQFPAYTQVRAVAFRPDGREIAVQDGATLRILAADGSQLRTLPIARDHELSDANAWSPDGSMLVTGPLSEPPTGLNPTQTFLVVDPSGLGRTVPKAVSQASNPYSPILGWRSADSFLVRGPSGRDTRYPDDALAEVSLRTGKYRTLSILDGGAHGVGALQLASNLVPKMTIVPAGDPDRGPWPGWALTMSVVLVLLACGCVLLVRRFGRRRAR</sequence>
<dbReference type="InterPro" id="IPR011042">
    <property type="entry name" value="6-blade_b-propeller_TolB-like"/>
</dbReference>
<protein>
    <recommendedName>
        <fullName evidence="4">WD40 repeat domain-containing protein</fullName>
    </recommendedName>
</protein>
<feature type="transmembrane region" description="Helical" evidence="1">
    <location>
        <begin position="434"/>
        <end position="456"/>
    </location>
</feature>
<organism evidence="2 3">
    <name type="scientific">Fodinicola feengrottensis</name>
    <dbReference type="NCBI Taxonomy" id="435914"/>
    <lineage>
        <taxon>Bacteria</taxon>
        <taxon>Bacillati</taxon>
        <taxon>Actinomycetota</taxon>
        <taxon>Actinomycetes</taxon>
        <taxon>Mycobacteriales</taxon>
        <taxon>Fodinicola</taxon>
    </lineage>
</organism>
<keyword evidence="1" id="KW-0812">Transmembrane</keyword>